<protein>
    <submittedName>
        <fullName evidence="3">Glycosyltransferase involved in cell wall biosynthesis</fullName>
    </submittedName>
</protein>
<keyword evidence="3" id="KW-0808">Transferase</keyword>
<dbReference type="InterPro" id="IPR050194">
    <property type="entry name" value="Glycosyltransferase_grp1"/>
</dbReference>
<dbReference type="InterPro" id="IPR028098">
    <property type="entry name" value="Glyco_trans_4-like_N"/>
</dbReference>
<evidence type="ECO:0000259" key="2">
    <source>
        <dbReference type="Pfam" id="PF13439"/>
    </source>
</evidence>
<reference evidence="3 4" key="1">
    <citation type="submission" date="2018-03" db="EMBL/GenBank/DDBJ databases">
        <title>Genomic Encyclopedia of Archaeal and Bacterial Type Strains, Phase II (KMG-II): from individual species to whole genera.</title>
        <authorList>
            <person name="Goeker M."/>
        </authorList>
    </citation>
    <scope>NUCLEOTIDE SEQUENCE [LARGE SCALE GENOMIC DNA]</scope>
    <source>
        <strain evidence="3 4">DSM 28354</strain>
    </source>
</reference>
<dbReference type="Pfam" id="PF00534">
    <property type="entry name" value="Glycos_transf_1"/>
    <property type="match status" value="1"/>
</dbReference>
<dbReference type="Gene3D" id="3.40.50.2000">
    <property type="entry name" value="Glycogen Phosphorylase B"/>
    <property type="match status" value="2"/>
</dbReference>
<organism evidence="3 4">
    <name type="scientific">Spirosoma oryzae</name>
    <dbReference type="NCBI Taxonomy" id="1469603"/>
    <lineage>
        <taxon>Bacteria</taxon>
        <taxon>Pseudomonadati</taxon>
        <taxon>Bacteroidota</taxon>
        <taxon>Cytophagia</taxon>
        <taxon>Cytophagales</taxon>
        <taxon>Cytophagaceae</taxon>
        <taxon>Spirosoma</taxon>
    </lineage>
</organism>
<proteinExistence type="predicted"/>
<feature type="domain" description="Glycosyltransferase subfamily 4-like N-terminal" evidence="2">
    <location>
        <begin position="15"/>
        <end position="165"/>
    </location>
</feature>
<dbReference type="OrthoDB" id="9815550at2"/>
<name>A0A2T0SW71_9BACT</name>
<dbReference type="EMBL" id="PVTE01000010">
    <property type="protein sequence ID" value="PRY37664.1"/>
    <property type="molecule type" value="Genomic_DNA"/>
</dbReference>
<feature type="domain" description="Glycosyl transferase family 1" evidence="1">
    <location>
        <begin position="196"/>
        <end position="333"/>
    </location>
</feature>
<dbReference type="PANTHER" id="PTHR45947:SF14">
    <property type="entry name" value="SLL1723 PROTEIN"/>
    <property type="match status" value="1"/>
</dbReference>
<evidence type="ECO:0000313" key="4">
    <source>
        <dbReference type="Proteomes" id="UP000238375"/>
    </source>
</evidence>
<gene>
    <name evidence="3" type="ORF">CLV58_110134</name>
</gene>
<accession>A0A2T0SW71</accession>
<dbReference type="AlphaFoldDB" id="A0A2T0SW71"/>
<keyword evidence="4" id="KW-1185">Reference proteome</keyword>
<dbReference type="PANTHER" id="PTHR45947">
    <property type="entry name" value="SULFOQUINOVOSYL TRANSFERASE SQD2"/>
    <property type="match status" value="1"/>
</dbReference>
<sequence length="388" mass="42821">MNVLIATYLATDSPSGVVTYTQTLTRDLAANGVGVQVVDASSTPVGWRKFLGLAKRLMRPLGGTFAVTYDEFAYFTGVYLATRRLRHTGIDLIHAQDPRSGAAARLALGTNTPVVLTCHFNDDPVSELTNAFSLKPAVTRQLTKWYMRLFSHIRHYVFVSNYAYTTSKHFLPAGIDKRILRNSVQLDSVARRRSMDTGQLTISNVGYLDERKNQQLLLAIGRELLRRGRTDFSIQLIGDGPKRADYEALATEWQLTDHVVFHGRQSAPWTLVAQSDLYVHTALNDNCPYALIEAMAVGVPVVALPTGGIPEMVPNGVGLLASQEPTELVDELLPYFDVDQRQAVADQQAAHAAQVFDHQQNLSELLAYYQQLTRASQPVAPAPTPVLS</sequence>
<dbReference type="GO" id="GO:0016757">
    <property type="term" value="F:glycosyltransferase activity"/>
    <property type="evidence" value="ECO:0007669"/>
    <property type="project" value="InterPro"/>
</dbReference>
<dbReference type="RefSeq" id="WP_106138384.1">
    <property type="nucleotide sequence ID" value="NZ_PVTE01000010.1"/>
</dbReference>
<comment type="caution">
    <text evidence="3">The sequence shown here is derived from an EMBL/GenBank/DDBJ whole genome shotgun (WGS) entry which is preliminary data.</text>
</comment>
<dbReference type="Proteomes" id="UP000238375">
    <property type="component" value="Unassembled WGS sequence"/>
</dbReference>
<evidence type="ECO:0000259" key="1">
    <source>
        <dbReference type="Pfam" id="PF00534"/>
    </source>
</evidence>
<dbReference type="Pfam" id="PF13439">
    <property type="entry name" value="Glyco_transf_4"/>
    <property type="match status" value="1"/>
</dbReference>
<evidence type="ECO:0000313" key="3">
    <source>
        <dbReference type="EMBL" id="PRY37664.1"/>
    </source>
</evidence>
<dbReference type="InterPro" id="IPR001296">
    <property type="entry name" value="Glyco_trans_1"/>
</dbReference>
<dbReference type="SUPFAM" id="SSF53756">
    <property type="entry name" value="UDP-Glycosyltransferase/glycogen phosphorylase"/>
    <property type="match status" value="1"/>
</dbReference>